<evidence type="ECO:0000256" key="6">
    <source>
        <dbReference type="ARBA" id="ARBA00022946"/>
    </source>
</evidence>
<dbReference type="KEGG" id="lak:106169311"/>
<keyword evidence="5 12" id="KW-0999">Mitochondrion inner membrane</keyword>
<dbReference type="GO" id="GO:0005743">
    <property type="term" value="C:mitochondrial inner membrane"/>
    <property type="evidence" value="ECO:0007669"/>
    <property type="project" value="UniProtKB-SubCell"/>
</dbReference>
<dbReference type="GeneID" id="106169311"/>
<keyword evidence="11 12" id="KW-0479">Metal-binding</keyword>
<comment type="subcellular location">
    <subcellularLocation>
        <location evidence="1 12">Mitochondrion inner membrane</location>
        <topology evidence="1 12">Multi-pass membrane protein</topology>
    </subcellularLocation>
</comment>
<evidence type="ECO:0000256" key="7">
    <source>
        <dbReference type="ARBA" id="ARBA00022989"/>
    </source>
</evidence>
<keyword evidence="12" id="KW-0249">Electron transport</keyword>
<evidence type="ECO:0000256" key="5">
    <source>
        <dbReference type="ARBA" id="ARBA00022792"/>
    </source>
</evidence>
<evidence type="ECO:0000256" key="1">
    <source>
        <dbReference type="ARBA" id="ARBA00004448"/>
    </source>
</evidence>
<keyword evidence="3 12" id="KW-0813">Transport</keyword>
<dbReference type="GO" id="GO:0006099">
    <property type="term" value="P:tricarboxylic acid cycle"/>
    <property type="evidence" value="ECO:0007669"/>
    <property type="project" value="UniProtKB-KW"/>
</dbReference>
<dbReference type="OrthoDB" id="18577at2759"/>
<keyword evidence="12" id="KW-0349">Heme</keyword>
<dbReference type="KEGG" id="lak:106169335"/>
<gene>
    <name evidence="15" type="primary">LOC106169335</name>
    <name evidence="14" type="synonym">LOC106169311</name>
</gene>
<name>A0A1S3J187_LINAN</name>
<keyword evidence="8 12" id="KW-0496">Mitochondrion</keyword>
<evidence type="ECO:0000256" key="8">
    <source>
        <dbReference type="ARBA" id="ARBA00023128"/>
    </source>
</evidence>
<evidence type="ECO:0000256" key="3">
    <source>
        <dbReference type="ARBA" id="ARBA00022448"/>
    </source>
</evidence>
<dbReference type="GO" id="GO:0020037">
    <property type="term" value="F:heme binding"/>
    <property type="evidence" value="ECO:0007669"/>
    <property type="project" value="TreeGrafter"/>
</dbReference>
<evidence type="ECO:0000256" key="11">
    <source>
        <dbReference type="PIRSR" id="PIRSR607992-2"/>
    </source>
</evidence>
<evidence type="ECO:0000256" key="9">
    <source>
        <dbReference type="ARBA" id="ARBA00023136"/>
    </source>
</evidence>
<dbReference type="Pfam" id="PF05328">
    <property type="entry name" value="CybS"/>
    <property type="match status" value="1"/>
</dbReference>
<dbReference type="GO" id="GO:0046872">
    <property type="term" value="F:metal ion binding"/>
    <property type="evidence" value="ECO:0007669"/>
    <property type="project" value="UniProtKB-KW"/>
</dbReference>
<evidence type="ECO:0000313" key="14">
    <source>
        <dbReference type="RefSeq" id="XP_013404184.1"/>
    </source>
</evidence>
<evidence type="ECO:0000256" key="2">
    <source>
        <dbReference type="ARBA" id="ARBA00007294"/>
    </source>
</evidence>
<keyword evidence="4 12" id="KW-0812">Transmembrane</keyword>
<dbReference type="PANTHER" id="PTHR13337">
    <property type="entry name" value="SUCCINATE DEHYDROGENASE"/>
    <property type="match status" value="1"/>
</dbReference>
<organism evidence="13 15">
    <name type="scientific">Lingula anatina</name>
    <name type="common">Brachiopod</name>
    <name type="synonym">Lingula unguis</name>
    <dbReference type="NCBI Taxonomy" id="7574"/>
    <lineage>
        <taxon>Eukaryota</taxon>
        <taxon>Metazoa</taxon>
        <taxon>Spiralia</taxon>
        <taxon>Lophotrochozoa</taxon>
        <taxon>Brachiopoda</taxon>
        <taxon>Linguliformea</taxon>
        <taxon>Lingulata</taxon>
        <taxon>Lingulida</taxon>
        <taxon>Linguloidea</taxon>
        <taxon>Lingulidae</taxon>
        <taxon>Lingula</taxon>
    </lineage>
</organism>
<keyword evidence="11" id="KW-0408">Iron</keyword>
<keyword evidence="9 12" id="KW-0472">Membrane</keyword>
<evidence type="ECO:0000256" key="4">
    <source>
        <dbReference type="ARBA" id="ARBA00022692"/>
    </source>
</evidence>
<dbReference type="AlphaFoldDB" id="A0A1S3J187"/>
<evidence type="ECO:0000313" key="13">
    <source>
        <dbReference type="Proteomes" id="UP000085678"/>
    </source>
</evidence>
<comment type="function">
    <text evidence="12">Membrane-anchoring subunit of succinate dehydrogenase (SDH) that is involved in complex II of the mitochondrial electron transport chain and is responsible for transferring electrons from succinate to ubiquinone (coenzyme Q).</text>
</comment>
<dbReference type="InterPro" id="IPR007992">
    <property type="entry name" value="CybS"/>
</dbReference>
<feature type="binding site" description="axial binding residue" evidence="11">
    <location>
        <position position="101"/>
    </location>
    <ligand>
        <name>heme b</name>
        <dbReference type="ChEBI" id="CHEBI:60344"/>
        <note>ligand shared with SDHC</note>
    </ligand>
    <ligandPart>
        <name>Fe</name>
        <dbReference type="ChEBI" id="CHEBI:18248"/>
    </ligandPart>
</feature>
<dbReference type="RefSeq" id="XP_013404205.1">
    <property type="nucleotide sequence ID" value="XM_013548751.2"/>
</dbReference>
<keyword evidence="7 12" id="KW-1133">Transmembrane helix</keyword>
<comment type="caution">
    <text evidence="12">Lacks conserved residue(s) required for the propagation of feature annotation.</text>
</comment>
<dbReference type="RefSeq" id="XP_013404184.1">
    <property type="nucleotide sequence ID" value="XM_013548730.1"/>
</dbReference>
<protein>
    <recommendedName>
        <fullName evidence="12">Succinate dehydrogenase [ubiquinone] cytochrome b small subunit</fullName>
    </recommendedName>
</protein>
<accession>A0A1S3J187</accession>
<dbReference type="PANTHER" id="PTHR13337:SF2">
    <property type="entry name" value="SUCCINATE DEHYDROGENASE [UBIQUINONE] CYTOCHROME B SMALL SUBUNIT, MITOCHONDRIAL"/>
    <property type="match status" value="1"/>
</dbReference>
<evidence type="ECO:0000313" key="15">
    <source>
        <dbReference type="RefSeq" id="XP_013404205.1"/>
    </source>
</evidence>
<evidence type="ECO:0000256" key="10">
    <source>
        <dbReference type="PIRSR" id="PIRSR607992-1"/>
    </source>
</evidence>
<keyword evidence="12" id="KW-0816">Tricarboxylic acid cycle</keyword>
<evidence type="ECO:0000256" key="12">
    <source>
        <dbReference type="RuleBase" id="RU364031"/>
    </source>
</evidence>
<sequence length="168" mass="19027">MALSLLRASRGLQRFATRPQLVTLQHQPPLAILSRHSAHNLTEKSDPSAVYDPSGEMDHDIVSKWKIERLFAGSMIAVLPAAFVIEHPIMNYLVATAFIVHGHWGLEGVFTDYIHGYPSETGRRRYPWVKSARMVVLYILTTTSLAGLFYFNYNDVGLQKAVKMLWEV</sequence>
<dbReference type="GO" id="GO:0048039">
    <property type="term" value="F:ubiquinone binding"/>
    <property type="evidence" value="ECO:0007669"/>
    <property type="project" value="TreeGrafter"/>
</dbReference>
<keyword evidence="13" id="KW-1185">Reference proteome</keyword>
<dbReference type="STRING" id="7574.A0A1S3J187"/>
<comment type="similarity">
    <text evidence="2 12">Belongs to the CybS family.</text>
</comment>
<keyword evidence="6 12" id="KW-0809">Transit peptide</keyword>
<dbReference type="GO" id="GO:0006121">
    <property type="term" value="P:mitochondrial electron transport, succinate to ubiquinone"/>
    <property type="evidence" value="ECO:0007669"/>
    <property type="project" value="TreeGrafter"/>
</dbReference>
<dbReference type="OMA" id="HWKIERV"/>
<dbReference type="Proteomes" id="UP000085678">
    <property type="component" value="Unplaced"/>
</dbReference>
<dbReference type="Gene3D" id="1.20.1300.10">
    <property type="entry name" value="Fumarate reductase/succinate dehydrogenase, transmembrane subunit"/>
    <property type="match status" value="1"/>
</dbReference>
<dbReference type="GeneID" id="106169335"/>
<reference evidence="14 15" key="1">
    <citation type="submission" date="2025-04" db="UniProtKB">
        <authorList>
            <consortium name="RefSeq"/>
        </authorList>
    </citation>
    <scope>IDENTIFICATION</scope>
    <source>
        <tissue evidence="14 15">Gonads</tissue>
    </source>
</reference>
<feature type="binding site" evidence="10">
    <location>
        <position position="113"/>
    </location>
    <ligand>
        <name>a ubiquinone</name>
        <dbReference type="ChEBI" id="CHEBI:16389"/>
        <note>ligand shared with IP/SDHB</note>
    </ligand>
</feature>
<dbReference type="InterPro" id="IPR034804">
    <property type="entry name" value="SQR/QFR_C/D"/>
</dbReference>
<proteinExistence type="inferred from homology"/>
<dbReference type="CDD" id="cd03496">
    <property type="entry name" value="SQR_TypeC_CybS"/>
    <property type="match status" value="1"/>
</dbReference>
<feature type="transmembrane region" description="Helical" evidence="12">
    <location>
        <begin position="135"/>
        <end position="153"/>
    </location>
</feature>